<accession>A0ABY6GQW4</accession>
<dbReference type="PANTHER" id="PTHR38690:SF1">
    <property type="entry name" value="PROTEASE"/>
    <property type="match status" value="1"/>
</dbReference>
<feature type="domain" description="YhdP central" evidence="2">
    <location>
        <begin position="8"/>
        <end position="1284"/>
    </location>
</feature>
<evidence type="ECO:0000313" key="3">
    <source>
        <dbReference type="EMBL" id="UYM15138.1"/>
    </source>
</evidence>
<dbReference type="RefSeq" id="WP_262597002.1">
    <property type="nucleotide sequence ID" value="NZ_CP103300.1"/>
</dbReference>
<evidence type="ECO:0000313" key="4">
    <source>
        <dbReference type="Proteomes" id="UP001163255"/>
    </source>
</evidence>
<dbReference type="NCBIfam" id="TIGR02099">
    <property type="entry name" value="YhdP family protein"/>
    <property type="match status" value="1"/>
</dbReference>
<dbReference type="Pfam" id="PF13116">
    <property type="entry name" value="YhdP"/>
    <property type="match status" value="1"/>
</dbReference>
<gene>
    <name evidence="3" type="ORF">NX720_20065</name>
</gene>
<dbReference type="PANTHER" id="PTHR38690">
    <property type="entry name" value="PROTEASE-RELATED"/>
    <property type="match status" value="1"/>
</dbReference>
<protein>
    <submittedName>
        <fullName evidence="3">YhdP family protein</fullName>
    </submittedName>
</protein>
<dbReference type="InterPro" id="IPR025263">
    <property type="entry name" value="YhdP_central"/>
</dbReference>
<reference evidence="3" key="1">
    <citation type="submission" date="2022-10" db="EMBL/GenBank/DDBJ databases">
        <title>Completed Genome Sequence of two octocoral isolated bacterium, Endozoicomonas euniceicola EF212T and Endozoicomonas gorgoniicola PS125T.</title>
        <authorList>
            <person name="Chiou Y.-J."/>
            <person name="Chen Y.-H."/>
        </authorList>
    </citation>
    <scope>NUCLEOTIDE SEQUENCE</scope>
    <source>
        <strain evidence="3">EF212</strain>
    </source>
</reference>
<dbReference type="EMBL" id="CP103300">
    <property type="protein sequence ID" value="UYM15138.1"/>
    <property type="molecule type" value="Genomic_DNA"/>
</dbReference>
<proteinExistence type="predicted"/>
<evidence type="ECO:0000259" key="2">
    <source>
        <dbReference type="Pfam" id="PF13116"/>
    </source>
</evidence>
<organism evidence="3 4">
    <name type="scientific">Endozoicomonas euniceicola</name>
    <dbReference type="NCBI Taxonomy" id="1234143"/>
    <lineage>
        <taxon>Bacteria</taxon>
        <taxon>Pseudomonadati</taxon>
        <taxon>Pseudomonadota</taxon>
        <taxon>Gammaproteobacteria</taxon>
        <taxon>Oceanospirillales</taxon>
        <taxon>Endozoicomonadaceae</taxon>
        <taxon>Endozoicomonas</taxon>
    </lineage>
</organism>
<feature type="region of interest" description="Disordered" evidence="1">
    <location>
        <begin position="986"/>
        <end position="1008"/>
    </location>
</feature>
<sequence>MPSFLKPVLRWSLRLSLAGLLLLALLVLGVRVSFSLLPLFHERVVSYLNDQLDTDFVIDVLEPEWDGINPTLTLRGLRLQGHEADRPAFLVERLDVELNTVASFLNFTPIADHLEASAISVVLEGDARKQWSLFGIRPLEEGQVSPEPFDLQKTMHWLSMQGYVDLTNIKLELLPYGQAPVVFDTHYLSLSEESGLKQLEWLLKVGEGSVEFTASGNGTNRWNADWSGVLDIKDADLSRLCLLVDGCSQHLLDARLNASSQWRFQTGYWQADSKLALTELVYAIDGEASVVPASFRTELKAMGYSQGPVVSDWSTKLYNTRLAQGEDQVLIENAEVSGQHQGETTINLSMKALDLTPVKHLALESGLLPESTAELLSILNPSGMLRDIKIRYLPDRDPLADGSIVTRARLDNVAVGAWEGAPSAGNVSGRLHMNTLSGYFDLETRDFKLGFPELFHDEWTFYSAKARLYWDVVDDIYRLKSDDIVAVGDEGRLNGKMLLDIPFGSRANESNYLDIDIGIADGDIRFAKKYLPVHILDKNLSQWLETAIVGGAIHQGGFSMKGPLSSDVAEPLLWKLSLDVEEGEFAYDPKWPAVTGFKGHVFVDDDEVLVEAEQGRTFDTVLEQAKVSLDLNDKLLTLHLDSKVQVPGKDIVRLLTETPLAEYSDNAATNWTMGGDFSGHFNLALPIEEVEKVSVQVDLKTSNGYFATKSPDLELDQVHGAYSFDLENGLQAKQVEAQFLGSKVSGSIASTVDHRGSKTMQLDWQGKMAIDALQSWLELDFLSLLEGATDYTGSLVLKETGDLQAQLAIQSDLEGLEIELPAPLGMTARDKKSVDIRLNAFRDRNELLVRLGDVGRTRFLFDPEFDFKAAAVHLGKGGALPVMEPGKILVSGSIPELDIGPWLETFGGQPAGEDELNLLSQVEMDNVKIDKLIYDENSWDDLLLRVKPGANYTEVTINSEPVDGQLLIPGRPSLPFTLDLNRLHLPELPQQEEGKEQEEGEERDESREDWLASIDPRGLPSAIVKIASLKVGSRDLGDLSFIMQPAPNGKRISDIKSGIEGNNFTGTVDWLYINGQHQTRYQGSLWGKHIDKLQESFGLPVLVEAKDTRIETSLEWQGSPLGVNMSTLNGSLKLRHKNGILKQLEGGAGGALKLFGIFNTEALQRRLLLDFSDLYSSGVSFDTVTGLLDFDNGIITFKDPLVVEGPSSDFKLDGLINMRDEVMDLNLVVTLPVTSNLPILSVLFGTAPQVAGIIYLVDKLLGRQVDQLASIRYRITGSFDEPSITLDQLFSGDAKRSGSGEQ</sequence>
<dbReference type="Proteomes" id="UP001163255">
    <property type="component" value="Chromosome"/>
</dbReference>
<keyword evidence="4" id="KW-1185">Reference proteome</keyword>
<name>A0ABY6GQW4_9GAMM</name>
<evidence type="ECO:0000256" key="1">
    <source>
        <dbReference type="SAM" id="MobiDB-lite"/>
    </source>
</evidence>
<dbReference type="InterPro" id="IPR011836">
    <property type="entry name" value="YhdP"/>
</dbReference>